<evidence type="ECO:0000256" key="13">
    <source>
        <dbReference type="ARBA" id="ARBA00075219"/>
    </source>
</evidence>
<sequence>MANDLKEQLRAKFVGQTLSDVDTPRVVLDLAKLDVNCVRMLDATDRLGLQWRAHIKSHKTTELTRLQVGNEQATPVRLIVSTIVEAENILPLLKEYQSKGRHINLLFSFPLFASAVARLAHFSSQLGPSSLSVMIDHPDQLELVAAIRQSSGHPPDIFIKMDVGSKRAGVVMNSPAYSRLLDAVLSAEAAGSCHLHGLYAHAGHSYSARNGWKALQFLASEFTNLKEAATLVRSKSPDHPLVLSVGATPTATTIQNPNFFETDKLDGPTRDMMDMFADMKTSDFVLEVHAGVYPTLDLQQLATHARDSSLMTADDIAISVLAEVASVYPERGDNGTTQALINAGVLALGREPVEDVGPHNNDASAAGKGYSSWGIAMPWDGLDNNPAPGPDFPQNHGGWQVGKISQEHGILVWKGNKQNEVPLHVGQRVRIWPNHSCIAGACFDSYLIVDSRNKARPDEIVDVWPRWRGW</sequence>
<evidence type="ECO:0000256" key="9">
    <source>
        <dbReference type="ARBA" id="ARBA00051198"/>
    </source>
</evidence>
<dbReference type="SMART" id="SM01119">
    <property type="entry name" value="D-ser_dehydrat"/>
    <property type="match status" value="1"/>
</dbReference>
<evidence type="ECO:0000256" key="5">
    <source>
        <dbReference type="ARBA" id="ARBA00022723"/>
    </source>
</evidence>
<evidence type="ECO:0000256" key="7">
    <source>
        <dbReference type="ARBA" id="ARBA00022898"/>
    </source>
</evidence>
<accession>A0AA39WZR5</accession>
<comment type="caution">
    <text evidence="15">The sequence shown here is derived from an EMBL/GenBank/DDBJ whole genome shotgun (WGS) entry which is preliminary data.</text>
</comment>
<evidence type="ECO:0000256" key="1">
    <source>
        <dbReference type="ARBA" id="ARBA00001933"/>
    </source>
</evidence>
<dbReference type="EC" id="4.3.1.18" evidence="11"/>
<protein>
    <recommendedName>
        <fullName evidence="12">D-serine dehydratase</fullName>
        <ecNumber evidence="11">4.3.1.18</ecNumber>
    </recommendedName>
    <alternativeName>
        <fullName evidence="13">D-serine deaminase</fullName>
    </alternativeName>
</protein>
<evidence type="ECO:0000256" key="10">
    <source>
        <dbReference type="ARBA" id="ARBA00055764"/>
    </source>
</evidence>
<dbReference type="AlphaFoldDB" id="A0AA39WZR5"/>
<comment type="function">
    <text evidence="10">Catalyzes the conversion of D-serine to pyruvate and ammonia. May play a role in D-serine detoxification.</text>
</comment>
<comment type="cofactor">
    <cofactor evidence="1">
        <name>pyridoxal 5'-phosphate</name>
        <dbReference type="ChEBI" id="CHEBI:597326"/>
    </cofactor>
</comment>
<evidence type="ECO:0000256" key="11">
    <source>
        <dbReference type="ARBA" id="ARBA00066349"/>
    </source>
</evidence>
<keyword evidence="8" id="KW-0456">Lyase</keyword>
<name>A0AA39WZR5_9PEZI</name>
<dbReference type="EMBL" id="JAULSR010000003">
    <property type="protein sequence ID" value="KAK0624632.1"/>
    <property type="molecule type" value="Genomic_DNA"/>
</dbReference>
<dbReference type="FunFam" id="3.20.20.10:FF:000016">
    <property type="entry name" value="D-serine dehydratase"/>
    <property type="match status" value="1"/>
</dbReference>
<keyword evidence="5" id="KW-0479">Metal-binding</keyword>
<dbReference type="Gene3D" id="3.20.20.10">
    <property type="entry name" value="Alanine racemase"/>
    <property type="match status" value="1"/>
</dbReference>
<dbReference type="GO" id="GO:0046872">
    <property type="term" value="F:metal ion binding"/>
    <property type="evidence" value="ECO:0007669"/>
    <property type="project" value="UniProtKB-KW"/>
</dbReference>
<evidence type="ECO:0000256" key="12">
    <source>
        <dbReference type="ARBA" id="ARBA00069616"/>
    </source>
</evidence>
<dbReference type="Gene3D" id="2.40.37.20">
    <property type="entry name" value="D-serine dehydratase-like domain"/>
    <property type="match status" value="1"/>
</dbReference>
<keyword evidence="6" id="KW-0862">Zinc</keyword>
<keyword evidence="4" id="KW-0216">Detoxification</keyword>
<dbReference type="Pfam" id="PF14031">
    <property type="entry name" value="D-ser_dehydrat"/>
    <property type="match status" value="1"/>
</dbReference>
<dbReference type="GO" id="GO:0008721">
    <property type="term" value="F:D-serine ammonia-lyase activity"/>
    <property type="evidence" value="ECO:0007669"/>
    <property type="project" value="UniProtKB-EC"/>
</dbReference>
<evidence type="ECO:0000256" key="2">
    <source>
        <dbReference type="ARBA" id="ARBA00001947"/>
    </source>
</evidence>
<evidence type="ECO:0000256" key="6">
    <source>
        <dbReference type="ARBA" id="ARBA00022833"/>
    </source>
</evidence>
<proteinExistence type="inferred from homology"/>
<evidence type="ECO:0000313" key="15">
    <source>
        <dbReference type="EMBL" id="KAK0624632.1"/>
    </source>
</evidence>
<keyword evidence="16" id="KW-1185">Reference proteome</keyword>
<evidence type="ECO:0000256" key="8">
    <source>
        <dbReference type="ARBA" id="ARBA00023239"/>
    </source>
</evidence>
<dbReference type="Proteomes" id="UP001174934">
    <property type="component" value="Unassembled WGS sequence"/>
</dbReference>
<dbReference type="GO" id="GO:0009636">
    <property type="term" value="P:response to toxic substance"/>
    <property type="evidence" value="ECO:0007669"/>
    <property type="project" value="UniProtKB-KW"/>
</dbReference>
<evidence type="ECO:0000259" key="14">
    <source>
        <dbReference type="SMART" id="SM01119"/>
    </source>
</evidence>
<dbReference type="SUPFAM" id="SSF51419">
    <property type="entry name" value="PLP-binding barrel"/>
    <property type="match status" value="1"/>
</dbReference>
<comment type="cofactor">
    <cofactor evidence="2">
        <name>Zn(2+)</name>
        <dbReference type="ChEBI" id="CHEBI:29105"/>
    </cofactor>
</comment>
<dbReference type="InterPro" id="IPR051466">
    <property type="entry name" value="D-amino_acid_metab_enzyme"/>
</dbReference>
<gene>
    <name evidence="15" type="ORF">B0T17DRAFT_247640</name>
</gene>
<keyword evidence="7" id="KW-0663">Pyridoxal phosphate</keyword>
<dbReference type="InterPro" id="IPR001608">
    <property type="entry name" value="Ala_racemase_N"/>
</dbReference>
<dbReference type="InterPro" id="IPR026956">
    <property type="entry name" value="D-ser_dehydrat-like_dom"/>
</dbReference>
<feature type="domain" description="D-serine dehydratase-like" evidence="14">
    <location>
        <begin position="317"/>
        <end position="450"/>
    </location>
</feature>
<evidence type="ECO:0000256" key="4">
    <source>
        <dbReference type="ARBA" id="ARBA00022575"/>
    </source>
</evidence>
<dbReference type="PANTHER" id="PTHR28004">
    <property type="entry name" value="ZGC:162816-RELATED"/>
    <property type="match status" value="1"/>
</dbReference>
<dbReference type="InterPro" id="IPR029066">
    <property type="entry name" value="PLP-binding_barrel"/>
</dbReference>
<dbReference type="GO" id="GO:0036088">
    <property type="term" value="P:D-serine catabolic process"/>
    <property type="evidence" value="ECO:0007669"/>
    <property type="project" value="TreeGrafter"/>
</dbReference>
<organism evidence="15 16">
    <name type="scientific">Bombardia bombarda</name>
    <dbReference type="NCBI Taxonomy" id="252184"/>
    <lineage>
        <taxon>Eukaryota</taxon>
        <taxon>Fungi</taxon>
        <taxon>Dikarya</taxon>
        <taxon>Ascomycota</taxon>
        <taxon>Pezizomycotina</taxon>
        <taxon>Sordariomycetes</taxon>
        <taxon>Sordariomycetidae</taxon>
        <taxon>Sordariales</taxon>
        <taxon>Lasiosphaeriaceae</taxon>
        <taxon>Bombardia</taxon>
    </lineage>
</organism>
<evidence type="ECO:0000313" key="16">
    <source>
        <dbReference type="Proteomes" id="UP001174934"/>
    </source>
</evidence>
<evidence type="ECO:0000256" key="3">
    <source>
        <dbReference type="ARBA" id="ARBA00005323"/>
    </source>
</evidence>
<reference evidence="15" key="1">
    <citation type="submission" date="2023-06" db="EMBL/GenBank/DDBJ databases">
        <title>Genome-scale phylogeny and comparative genomics of the fungal order Sordariales.</title>
        <authorList>
            <consortium name="Lawrence Berkeley National Laboratory"/>
            <person name="Hensen N."/>
            <person name="Bonometti L."/>
            <person name="Westerberg I."/>
            <person name="Brannstrom I.O."/>
            <person name="Guillou S."/>
            <person name="Cros-Aarteil S."/>
            <person name="Calhoun S."/>
            <person name="Haridas S."/>
            <person name="Kuo A."/>
            <person name="Mondo S."/>
            <person name="Pangilinan J."/>
            <person name="Riley R."/>
            <person name="LaButti K."/>
            <person name="Andreopoulos B."/>
            <person name="Lipzen A."/>
            <person name="Chen C."/>
            <person name="Yanf M."/>
            <person name="Daum C."/>
            <person name="Ng V."/>
            <person name="Clum A."/>
            <person name="Steindorff A."/>
            <person name="Ohm R."/>
            <person name="Martin F."/>
            <person name="Silar P."/>
            <person name="Natvig D."/>
            <person name="Lalanne C."/>
            <person name="Gautier V."/>
            <person name="Ament-velasquez S.L."/>
            <person name="Kruys A."/>
            <person name="Hutchinson M.I."/>
            <person name="Powell A.J."/>
            <person name="Barry K."/>
            <person name="Miller A.N."/>
            <person name="Grigoriev I.V."/>
            <person name="Debuchy R."/>
            <person name="Gladieux P."/>
            <person name="Thoren M.H."/>
            <person name="Johannesson H."/>
        </authorList>
    </citation>
    <scope>NUCLEOTIDE SEQUENCE</scope>
    <source>
        <strain evidence="15">SMH3391-2</strain>
    </source>
</reference>
<comment type="similarity">
    <text evidence="3">Belongs to the DSD1 family.</text>
</comment>
<comment type="catalytic activity">
    <reaction evidence="9">
        <text>D-serine = pyruvate + NH4(+)</text>
        <dbReference type="Rhea" id="RHEA:13977"/>
        <dbReference type="ChEBI" id="CHEBI:15361"/>
        <dbReference type="ChEBI" id="CHEBI:28938"/>
        <dbReference type="ChEBI" id="CHEBI:35247"/>
        <dbReference type="EC" id="4.3.1.18"/>
    </reaction>
    <physiologicalReaction direction="left-to-right" evidence="9">
        <dbReference type="Rhea" id="RHEA:13978"/>
    </physiologicalReaction>
</comment>
<dbReference type="InterPro" id="IPR042208">
    <property type="entry name" value="D-ser_dehydrat-like_sf"/>
</dbReference>
<dbReference type="Pfam" id="PF01168">
    <property type="entry name" value="Ala_racemase_N"/>
    <property type="match status" value="1"/>
</dbReference>
<dbReference type="PANTHER" id="PTHR28004:SF2">
    <property type="entry name" value="D-SERINE DEHYDRATASE"/>
    <property type="match status" value="1"/>
</dbReference>